<protein>
    <submittedName>
        <fullName evidence="2">Uncharacterized protein</fullName>
    </submittedName>
</protein>
<dbReference type="Proteomes" id="UP000887013">
    <property type="component" value="Unassembled WGS sequence"/>
</dbReference>
<name>A0A8X6PE72_NEPPI</name>
<feature type="region of interest" description="Disordered" evidence="1">
    <location>
        <begin position="1"/>
        <end position="20"/>
    </location>
</feature>
<evidence type="ECO:0000313" key="3">
    <source>
        <dbReference type="Proteomes" id="UP000887013"/>
    </source>
</evidence>
<evidence type="ECO:0000313" key="2">
    <source>
        <dbReference type="EMBL" id="GFT59919.1"/>
    </source>
</evidence>
<feature type="compositionally biased region" description="Basic and acidic residues" evidence="1">
    <location>
        <begin position="1"/>
        <end position="14"/>
    </location>
</feature>
<proteinExistence type="predicted"/>
<evidence type="ECO:0000256" key="1">
    <source>
        <dbReference type="SAM" id="MobiDB-lite"/>
    </source>
</evidence>
<gene>
    <name evidence="2" type="ORF">NPIL_285111</name>
</gene>
<sequence length="105" mass="11994">MGNPKIDRSLRSDAYHNGNQNNCTDGTRWMRVRKKNKSLSRLLFVLYVRNQASGFVSSRKGYATVDSSAVKYFYAMSKERKEAVSKMGLWRREVGSISFGDLPGY</sequence>
<reference evidence="2" key="1">
    <citation type="submission" date="2020-08" db="EMBL/GenBank/DDBJ databases">
        <title>Multicomponent nature underlies the extraordinary mechanical properties of spider dragline silk.</title>
        <authorList>
            <person name="Kono N."/>
            <person name="Nakamura H."/>
            <person name="Mori M."/>
            <person name="Yoshida Y."/>
            <person name="Ohtoshi R."/>
            <person name="Malay A.D."/>
            <person name="Moran D.A.P."/>
            <person name="Tomita M."/>
            <person name="Numata K."/>
            <person name="Arakawa K."/>
        </authorList>
    </citation>
    <scope>NUCLEOTIDE SEQUENCE</scope>
</reference>
<dbReference type="EMBL" id="BMAW01067470">
    <property type="protein sequence ID" value="GFT59919.1"/>
    <property type="molecule type" value="Genomic_DNA"/>
</dbReference>
<keyword evidence="3" id="KW-1185">Reference proteome</keyword>
<dbReference type="AlphaFoldDB" id="A0A8X6PE72"/>
<comment type="caution">
    <text evidence="2">The sequence shown here is derived from an EMBL/GenBank/DDBJ whole genome shotgun (WGS) entry which is preliminary data.</text>
</comment>
<accession>A0A8X6PE72</accession>
<organism evidence="2 3">
    <name type="scientific">Nephila pilipes</name>
    <name type="common">Giant wood spider</name>
    <name type="synonym">Nephila maculata</name>
    <dbReference type="NCBI Taxonomy" id="299642"/>
    <lineage>
        <taxon>Eukaryota</taxon>
        <taxon>Metazoa</taxon>
        <taxon>Ecdysozoa</taxon>
        <taxon>Arthropoda</taxon>
        <taxon>Chelicerata</taxon>
        <taxon>Arachnida</taxon>
        <taxon>Araneae</taxon>
        <taxon>Araneomorphae</taxon>
        <taxon>Entelegynae</taxon>
        <taxon>Araneoidea</taxon>
        <taxon>Nephilidae</taxon>
        <taxon>Nephila</taxon>
    </lineage>
</organism>